<feature type="region of interest" description="Disordered" evidence="1">
    <location>
        <begin position="1"/>
        <end position="27"/>
    </location>
</feature>
<reference evidence="2 3" key="1">
    <citation type="submission" date="2018-11" db="EMBL/GenBank/DDBJ databases">
        <authorList>
            <consortium name="Pathogen Informatics"/>
        </authorList>
    </citation>
    <scope>NUCLEOTIDE SEQUENCE [LARGE SCALE GENOMIC DNA]</scope>
</reference>
<feature type="non-terminal residue" evidence="2">
    <location>
        <position position="1"/>
    </location>
</feature>
<evidence type="ECO:0000313" key="3">
    <source>
        <dbReference type="Proteomes" id="UP000281553"/>
    </source>
</evidence>
<gene>
    <name evidence="2" type="ORF">DILT_LOCUS7452</name>
</gene>
<sequence length="316" mass="34588">HTSGYESGPDAGDWLHQHRSDRTHDTAVQTPNCTVGVRGRNLDDHLPTAIPEEPDSSSDGFFSRNQRPTRGSEILVRSEQNLEKLRSFLLCILTGTNSPKATENGTDEASPEIPAEKNASSCNRETQASDCALSAALEKSFECISESTEQNLSMLSSLSEDRVKDGSPCRPLDSDCVELTTRWRLLLAWTRRHFEDLRELNSFQSRLSELAARSRVLSDVADRAFDGSNSLPSAAEMTQLRSESTSLLEAAEAVHKGLLFKRLTGTAAVVPTTGGQQLMELQDLETQFEAVYDSLLDSAIKHSSAVTDAVTGESTR</sequence>
<protein>
    <submittedName>
        <fullName evidence="2">Uncharacterized protein</fullName>
    </submittedName>
</protein>
<feature type="compositionally biased region" description="Polar residues" evidence="1">
    <location>
        <begin position="57"/>
        <end position="68"/>
    </location>
</feature>
<keyword evidence="3" id="KW-1185">Reference proteome</keyword>
<name>A0A3P7LZT2_DIBLA</name>
<evidence type="ECO:0000313" key="2">
    <source>
        <dbReference type="EMBL" id="VDN11621.1"/>
    </source>
</evidence>
<dbReference type="EMBL" id="UYRU01051869">
    <property type="protein sequence ID" value="VDN11621.1"/>
    <property type="molecule type" value="Genomic_DNA"/>
</dbReference>
<feature type="compositionally biased region" description="Basic and acidic residues" evidence="1">
    <location>
        <begin position="13"/>
        <end position="25"/>
    </location>
</feature>
<dbReference type="AlphaFoldDB" id="A0A3P7LZT2"/>
<dbReference type="Proteomes" id="UP000281553">
    <property type="component" value="Unassembled WGS sequence"/>
</dbReference>
<feature type="region of interest" description="Disordered" evidence="1">
    <location>
        <begin position="99"/>
        <end position="121"/>
    </location>
</feature>
<feature type="region of interest" description="Disordered" evidence="1">
    <location>
        <begin position="46"/>
        <end position="68"/>
    </location>
</feature>
<evidence type="ECO:0000256" key="1">
    <source>
        <dbReference type="SAM" id="MobiDB-lite"/>
    </source>
</evidence>
<dbReference type="OrthoDB" id="6242738at2759"/>
<proteinExistence type="predicted"/>
<accession>A0A3P7LZT2</accession>
<organism evidence="2 3">
    <name type="scientific">Dibothriocephalus latus</name>
    <name type="common">Fish tapeworm</name>
    <name type="synonym">Diphyllobothrium latum</name>
    <dbReference type="NCBI Taxonomy" id="60516"/>
    <lineage>
        <taxon>Eukaryota</taxon>
        <taxon>Metazoa</taxon>
        <taxon>Spiralia</taxon>
        <taxon>Lophotrochozoa</taxon>
        <taxon>Platyhelminthes</taxon>
        <taxon>Cestoda</taxon>
        <taxon>Eucestoda</taxon>
        <taxon>Diphyllobothriidea</taxon>
        <taxon>Diphyllobothriidae</taxon>
        <taxon>Dibothriocephalus</taxon>
    </lineage>
</organism>